<reference evidence="1" key="1">
    <citation type="submission" date="2015-07" db="EMBL/GenBank/DDBJ databases">
        <title>Adaptation to a free-living lifestyle via gene acquisitions in the diplomonad Trepomonas sp. PC1.</title>
        <authorList>
            <person name="Xu F."/>
            <person name="Jerlstrom-Hultqvist J."/>
            <person name="Kolisko M."/>
            <person name="Simpson A.G.B."/>
            <person name="Roger A.J."/>
            <person name="Svard S.G."/>
            <person name="Andersson J.O."/>
        </authorList>
    </citation>
    <scope>NUCLEOTIDE SEQUENCE</scope>
    <source>
        <strain evidence="1">PC1</strain>
    </source>
</reference>
<dbReference type="EMBL" id="GDID01007034">
    <property type="protein sequence ID" value="JAP89572.1"/>
    <property type="molecule type" value="Transcribed_RNA"/>
</dbReference>
<gene>
    <name evidence="1" type="ORF">TPC1_30933</name>
</gene>
<dbReference type="AlphaFoldDB" id="A0A146JY06"/>
<proteinExistence type="predicted"/>
<protein>
    <submittedName>
        <fullName evidence="1">Uncharacterized protein</fullName>
    </submittedName>
</protein>
<accession>A0A146JY06</accession>
<feature type="non-terminal residue" evidence="1">
    <location>
        <position position="1"/>
    </location>
</feature>
<evidence type="ECO:0000313" key="1">
    <source>
        <dbReference type="EMBL" id="JAP89572.1"/>
    </source>
</evidence>
<name>A0A146JY06_9EUKA</name>
<feature type="non-terminal residue" evidence="1">
    <location>
        <position position="450"/>
    </location>
</feature>
<organism evidence="1">
    <name type="scientific">Trepomonas sp. PC1</name>
    <dbReference type="NCBI Taxonomy" id="1076344"/>
    <lineage>
        <taxon>Eukaryota</taxon>
        <taxon>Metamonada</taxon>
        <taxon>Diplomonadida</taxon>
        <taxon>Hexamitidae</taxon>
        <taxon>Hexamitinae</taxon>
        <taxon>Trepomonas</taxon>
    </lineage>
</organism>
<sequence>ITASAQSEKLIAISTPFSIEIFDKEPFLSRYIFQTPHAVEQLSITQNYLVASTSKQLTVFQLGKSRQSELYSLEGEFQQIILANDRVFFTSAGDLFIFDIVKQDIAKVLDQVQNIGRIEVSCREYVAFQQNAQTCIIETNQMLQCFSDVQFTTSFNQYLLNNDVIFEVIKDNLNKFKILQHRLPLILSNLSYNYQIVQDQTKSQLLKNFNQVCLEFHPQSQCLLSKNVFIFQSSSDLCFKFLTQENFEKQISMNYLANSVSLDQNVQNIKQKFYFQQNQLIIGQKQLKNLKMLHSCYYSKNVSFSQQATILSTDYYFRFYQSQHLSQQELLQESKSDMVQQIQELNFVIEKQTSQQKMFGKSVCVGQNAYIIRHEELQINEKYVPKHVLQTMHEMQFFVETKEKLSFSQLKEQFEQLKNVPFFADFTENDLVEVFTELAMQNKLKRRLIS</sequence>